<evidence type="ECO:0000313" key="11">
    <source>
        <dbReference type="Proteomes" id="UP000494255"/>
    </source>
</evidence>
<feature type="transmembrane region" description="Helical" evidence="8">
    <location>
        <begin position="68"/>
        <end position="89"/>
    </location>
</feature>
<dbReference type="EMBL" id="CADIKC010000002">
    <property type="protein sequence ID" value="CAB3672031.1"/>
    <property type="molecule type" value="Genomic_DNA"/>
</dbReference>
<dbReference type="Gene3D" id="1.10.3720.10">
    <property type="entry name" value="MetI-like"/>
    <property type="match status" value="1"/>
</dbReference>
<dbReference type="GO" id="GO:0006865">
    <property type="term" value="P:amino acid transport"/>
    <property type="evidence" value="ECO:0007669"/>
    <property type="project" value="TreeGrafter"/>
</dbReference>
<keyword evidence="5 8" id="KW-0812">Transmembrane</keyword>
<evidence type="ECO:0000256" key="3">
    <source>
        <dbReference type="ARBA" id="ARBA00022448"/>
    </source>
</evidence>
<dbReference type="PROSITE" id="PS50928">
    <property type="entry name" value="ABC_TM1"/>
    <property type="match status" value="1"/>
</dbReference>
<dbReference type="PANTHER" id="PTHR30614:SF47">
    <property type="entry name" value="ABC TRANSPORTER PERMEASE"/>
    <property type="match status" value="1"/>
</dbReference>
<dbReference type="GeneID" id="97040787"/>
<comment type="similarity">
    <text evidence="2">Belongs to the binding-protein-dependent transport system permease family. HisMQ subfamily.</text>
</comment>
<proteinExistence type="inferred from homology"/>
<evidence type="ECO:0000256" key="4">
    <source>
        <dbReference type="ARBA" id="ARBA00022475"/>
    </source>
</evidence>
<sequence length="234" mass="25942">MNYRFDFGVVLHGEYLQWLLGGIGVTLELFVMAWALSFILGVVLAVVRLGQSRAAAWLIGAYVEYHRNVPLLVQLLFWYFAAPSLFPAFVRNYLTTHGSEFPLALVALVLCAAAYVSEDLRSGFRAIPRGQIEASRALGLTYLQAARLVIVPQALRISLPSLVNQALLLFKNTSLAMAVGVAELTYQAKEVDSNSFRTFEAFAVATAVYLLFSFAIMFAGSVISTRFTSWEVRR</sequence>
<dbReference type="AlphaFoldDB" id="A0A6J5AR30"/>
<protein>
    <submittedName>
        <fullName evidence="10">Glutamate/aspartate import permease protein GltJ</fullName>
    </submittedName>
</protein>
<feature type="transmembrane region" description="Helical" evidence="8">
    <location>
        <begin position="20"/>
        <end position="47"/>
    </location>
</feature>
<dbReference type="GO" id="GO:0043190">
    <property type="term" value="C:ATP-binding cassette (ABC) transporter complex"/>
    <property type="evidence" value="ECO:0007669"/>
    <property type="project" value="InterPro"/>
</dbReference>
<feature type="transmembrane region" description="Helical" evidence="8">
    <location>
        <begin position="198"/>
        <end position="223"/>
    </location>
</feature>
<dbReference type="SUPFAM" id="SSF161098">
    <property type="entry name" value="MetI-like"/>
    <property type="match status" value="1"/>
</dbReference>
<dbReference type="GO" id="GO:0022857">
    <property type="term" value="F:transmembrane transporter activity"/>
    <property type="evidence" value="ECO:0007669"/>
    <property type="project" value="InterPro"/>
</dbReference>
<evidence type="ECO:0000256" key="7">
    <source>
        <dbReference type="ARBA" id="ARBA00023136"/>
    </source>
</evidence>
<keyword evidence="3 8" id="KW-0813">Transport</keyword>
<dbReference type="Proteomes" id="UP000494255">
    <property type="component" value="Unassembled WGS sequence"/>
</dbReference>
<dbReference type="RefSeq" id="WP_175050400.1">
    <property type="nucleotide sequence ID" value="NZ_CADIKC010000002.1"/>
</dbReference>
<keyword evidence="11" id="KW-1185">Reference proteome</keyword>
<dbReference type="InterPro" id="IPR000515">
    <property type="entry name" value="MetI-like"/>
</dbReference>
<reference evidence="10 11" key="1">
    <citation type="submission" date="2020-04" db="EMBL/GenBank/DDBJ databases">
        <authorList>
            <person name="De Canck E."/>
        </authorList>
    </citation>
    <scope>NUCLEOTIDE SEQUENCE [LARGE SCALE GENOMIC DNA]</scope>
    <source>
        <strain evidence="10 11">LMG 24238</strain>
    </source>
</reference>
<gene>
    <name evidence="10" type="primary">gltJ_2</name>
    <name evidence="10" type="ORF">LMG24238_02153</name>
</gene>
<evidence type="ECO:0000256" key="6">
    <source>
        <dbReference type="ARBA" id="ARBA00022989"/>
    </source>
</evidence>
<dbReference type="PANTHER" id="PTHR30614">
    <property type="entry name" value="MEMBRANE COMPONENT OF AMINO ACID ABC TRANSPORTER"/>
    <property type="match status" value="1"/>
</dbReference>
<organism evidence="10 11">
    <name type="scientific">Paraburkholderia sediminicola</name>
    <dbReference type="NCBI Taxonomy" id="458836"/>
    <lineage>
        <taxon>Bacteria</taxon>
        <taxon>Pseudomonadati</taxon>
        <taxon>Pseudomonadota</taxon>
        <taxon>Betaproteobacteria</taxon>
        <taxon>Burkholderiales</taxon>
        <taxon>Burkholderiaceae</taxon>
        <taxon>Paraburkholderia</taxon>
    </lineage>
</organism>
<evidence type="ECO:0000256" key="1">
    <source>
        <dbReference type="ARBA" id="ARBA00004429"/>
    </source>
</evidence>
<name>A0A6J5AR30_9BURK</name>
<feature type="transmembrane region" description="Helical" evidence="8">
    <location>
        <begin position="101"/>
        <end position="117"/>
    </location>
</feature>
<keyword evidence="7 8" id="KW-0472">Membrane</keyword>
<keyword evidence="4" id="KW-1003">Cell membrane</keyword>
<evidence type="ECO:0000313" key="10">
    <source>
        <dbReference type="EMBL" id="CAB3672031.1"/>
    </source>
</evidence>
<keyword evidence="6 8" id="KW-1133">Transmembrane helix</keyword>
<evidence type="ECO:0000256" key="5">
    <source>
        <dbReference type="ARBA" id="ARBA00022692"/>
    </source>
</evidence>
<feature type="domain" description="ABC transmembrane type-1" evidence="9">
    <location>
        <begin position="23"/>
        <end position="220"/>
    </location>
</feature>
<dbReference type="InterPro" id="IPR043429">
    <property type="entry name" value="ArtM/GltK/GlnP/TcyL/YhdX-like"/>
</dbReference>
<accession>A0A6J5AR30</accession>
<dbReference type="InterPro" id="IPR010065">
    <property type="entry name" value="AA_ABC_transptr_permease_3TM"/>
</dbReference>
<evidence type="ECO:0000259" key="9">
    <source>
        <dbReference type="PROSITE" id="PS50928"/>
    </source>
</evidence>
<evidence type="ECO:0000256" key="2">
    <source>
        <dbReference type="ARBA" id="ARBA00010072"/>
    </source>
</evidence>
<comment type="subcellular location">
    <subcellularLocation>
        <location evidence="1">Cell inner membrane</location>
        <topology evidence="1">Multi-pass membrane protein</topology>
    </subcellularLocation>
    <subcellularLocation>
        <location evidence="8">Cell membrane</location>
        <topology evidence="8">Multi-pass membrane protein</topology>
    </subcellularLocation>
</comment>
<dbReference type="InterPro" id="IPR035906">
    <property type="entry name" value="MetI-like_sf"/>
</dbReference>
<dbReference type="Pfam" id="PF00528">
    <property type="entry name" value="BPD_transp_1"/>
    <property type="match status" value="1"/>
</dbReference>
<dbReference type="CDD" id="cd06261">
    <property type="entry name" value="TM_PBP2"/>
    <property type="match status" value="1"/>
</dbReference>
<evidence type="ECO:0000256" key="8">
    <source>
        <dbReference type="RuleBase" id="RU363032"/>
    </source>
</evidence>
<dbReference type="NCBIfam" id="TIGR01726">
    <property type="entry name" value="HEQRo_perm_3TM"/>
    <property type="match status" value="1"/>
</dbReference>